<dbReference type="Pfam" id="PF00206">
    <property type="entry name" value="Lyase_1"/>
    <property type="match status" value="1"/>
</dbReference>
<evidence type="ECO:0000256" key="1">
    <source>
        <dbReference type="ARBA" id="ARBA00004941"/>
    </source>
</evidence>
<dbReference type="EC" id="4.3.2.1" evidence="2"/>
<dbReference type="Pfam" id="PF14698">
    <property type="entry name" value="ASL_C2"/>
    <property type="match status" value="1"/>
</dbReference>
<dbReference type="Gene3D" id="1.10.40.30">
    <property type="entry name" value="Fumarase/aspartase (C-terminal domain)"/>
    <property type="match status" value="1"/>
</dbReference>
<comment type="caution">
    <text evidence="9">The sequence shown here is derived from an EMBL/GenBank/DDBJ whole genome shotgun (WGS) entry which is preliminary data.</text>
</comment>
<dbReference type="InterPro" id="IPR020557">
    <property type="entry name" value="Fumarate_lyase_CS"/>
</dbReference>
<comment type="pathway">
    <text evidence="1">Amino-acid biosynthesis; L-arginine biosynthesis; L-arginine from L-ornithine and carbamoyl phosphate: step 3/3.</text>
</comment>
<dbReference type="EMBL" id="BMMS01000022">
    <property type="protein sequence ID" value="GGO94270.1"/>
    <property type="molecule type" value="Genomic_DNA"/>
</dbReference>
<reference evidence="9" key="1">
    <citation type="journal article" date="2014" name="Int. J. Syst. Evol. Microbiol.">
        <title>Complete genome sequence of Corynebacterium casei LMG S-19264T (=DSM 44701T), isolated from a smear-ripened cheese.</title>
        <authorList>
            <consortium name="US DOE Joint Genome Institute (JGI-PGF)"/>
            <person name="Walter F."/>
            <person name="Albersmeier A."/>
            <person name="Kalinowski J."/>
            <person name="Ruckert C."/>
        </authorList>
    </citation>
    <scope>NUCLEOTIDE SEQUENCE</scope>
    <source>
        <strain evidence="9">CGMCC 4.7201</strain>
    </source>
</reference>
<evidence type="ECO:0000256" key="3">
    <source>
        <dbReference type="ARBA" id="ARBA00022571"/>
    </source>
</evidence>
<evidence type="ECO:0000256" key="2">
    <source>
        <dbReference type="ARBA" id="ARBA00012338"/>
    </source>
</evidence>
<organism evidence="9 10">
    <name type="scientific">Wenjunlia tyrosinilytica</name>
    <dbReference type="NCBI Taxonomy" id="1544741"/>
    <lineage>
        <taxon>Bacteria</taxon>
        <taxon>Bacillati</taxon>
        <taxon>Actinomycetota</taxon>
        <taxon>Actinomycetes</taxon>
        <taxon>Kitasatosporales</taxon>
        <taxon>Streptomycetaceae</taxon>
        <taxon>Wenjunlia</taxon>
    </lineage>
</organism>
<dbReference type="Gene3D" id="1.10.275.10">
    <property type="entry name" value="Fumarase/aspartase (N-terminal domain)"/>
    <property type="match status" value="1"/>
</dbReference>
<protein>
    <recommendedName>
        <fullName evidence="2">argininosuccinate lyase</fullName>
        <ecNumber evidence="2">4.3.2.1</ecNumber>
    </recommendedName>
</protein>
<keyword evidence="4" id="KW-0028">Amino-acid biosynthesis</keyword>
<dbReference type="InterPro" id="IPR008948">
    <property type="entry name" value="L-Aspartase-like"/>
</dbReference>
<dbReference type="SUPFAM" id="SSF48557">
    <property type="entry name" value="L-aspartase-like"/>
    <property type="match status" value="1"/>
</dbReference>
<dbReference type="RefSeq" id="WP_189133926.1">
    <property type="nucleotide sequence ID" value="NZ_BMMS01000022.1"/>
</dbReference>
<feature type="domain" description="Fumarate lyase N-terminal" evidence="7">
    <location>
        <begin position="99"/>
        <end position="299"/>
    </location>
</feature>
<dbReference type="PANTHER" id="PTHR43814">
    <property type="entry name" value="ARGININOSUCCINATE LYASE"/>
    <property type="match status" value="1"/>
</dbReference>
<proteinExistence type="predicted"/>
<dbReference type="InterPro" id="IPR009049">
    <property type="entry name" value="Argininosuccinate_lyase"/>
</dbReference>
<evidence type="ECO:0000259" key="7">
    <source>
        <dbReference type="Pfam" id="PF00206"/>
    </source>
</evidence>
<dbReference type="InterPro" id="IPR022761">
    <property type="entry name" value="Fumarate_lyase_N"/>
</dbReference>
<dbReference type="PRINTS" id="PR00145">
    <property type="entry name" value="ARGSUCLYASE"/>
</dbReference>
<dbReference type="InterPro" id="IPR024083">
    <property type="entry name" value="Fumarase/histidase_N"/>
</dbReference>
<feature type="region of interest" description="Disordered" evidence="6">
    <location>
        <begin position="490"/>
        <end position="520"/>
    </location>
</feature>
<dbReference type="GO" id="GO:0042450">
    <property type="term" value="P:L-arginine biosynthetic process via ornithine"/>
    <property type="evidence" value="ECO:0007669"/>
    <property type="project" value="InterPro"/>
</dbReference>
<dbReference type="PRINTS" id="PR00149">
    <property type="entry name" value="FUMRATELYASE"/>
</dbReference>
<dbReference type="GO" id="GO:0004056">
    <property type="term" value="F:argininosuccinate lyase activity"/>
    <property type="evidence" value="ECO:0007669"/>
    <property type="project" value="UniProtKB-EC"/>
</dbReference>
<keyword evidence="3" id="KW-0055">Arginine biosynthesis</keyword>
<dbReference type="PANTHER" id="PTHR43814:SF1">
    <property type="entry name" value="ARGININOSUCCINATE LYASE"/>
    <property type="match status" value="1"/>
</dbReference>
<accession>A0A917ZUH5</accession>
<dbReference type="Proteomes" id="UP000641932">
    <property type="component" value="Unassembled WGS sequence"/>
</dbReference>
<evidence type="ECO:0000256" key="6">
    <source>
        <dbReference type="SAM" id="MobiDB-lite"/>
    </source>
</evidence>
<dbReference type="InterPro" id="IPR029419">
    <property type="entry name" value="Arg_succ_lyase_C"/>
</dbReference>
<reference evidence="9" key="2">
    <citation type="submission" date="2020-09" db="EMBL/GenBank/DDBJ databases">
        <authorList>
            <person name="Sun Q."/>
            <person name="Zhou Y."/>
        </authorList>
    </citation>
    <scope>NUCLEOTIDE SEQUENCE</scope>
    <source>
        <strain evidence="9">CGMCC 4.7201</strain>
    </source>
</reference>
<evidence type="ECO:0000256" key="4">
    <source>
        <dbReference type="ARBA" id="ARBA00022605"/>
    </source>
</evidence>
<keyword evidence="5 9" id="KW-0456">Lyase</keyword>
<dbReference type="InterPro" id="IPR000362">
    <property type="entry name" value="Fumarate_lyase_fam"/>
</dbReference>
<evidence type="ECO:0000256" key="5">
    <source>
        <dbReference type="ARBA" id="ARBA00023239"/>
    </source>
</evidence>
<name>A0A917ZUH5_9ACTN</name>
<evidence type="ECO:0000313" key="9">
    <source>
        <dbReference type="EMBL" id="GGO94270.1"/>
    </source>
</evidence>
<gene>
    <name evidence="9" type="primary">argH</name>
    <name evidence="9" type="ORF">GCM10012280_48730</name>
</gene>
<keyword evidence="10" id="KW-1185">Reference proteome</keyword>
<feature type="domain" description="Argininosuccinate lyase C-terminal" evidence="8">
    <location>
        <begin position="367"/>
        <end position="404"/>
    </location>
</feature>
<evidence type="ECO:0000259" key="8">
    <source>
        <dbReference type="Pfam" id="PF14698"/>
    </source>
</evidence>
<dbReference type="Gene3D" id="1.20.200.10">
    <property type="entry name" value="Fumarase/aspartase (Central domain)"/>
    <property type="match status" value="1"/>
</dbReference>
<sequence length="520" mass="54182">MAQSPTGGRTPMHPRVQALTQRPGVDAAFASDLALATQIDRAHIVMLTEQGVLPPATAAALLTAVDRLRALDFAPLRERPAPRGWYLMYETYLVDTLGPDIGGSLHIGRSRNDLTATLHQLKLREPFLGLLWECLRLLGALARQARRHARVVMPAFTHYQPAVPITYGHYLNGVAVALAADIEALLGVADDLDRCPLGAGGVGGTTVPVDSGRTARLLGFGRACPNSVEAVATRDAALRLLSSAAVIGVLLSRVSADLLLWTTADLGLLTVPDSLTGGSSMMPQKRNVFVLEHVSGKAAAPLGAFATAAAAMQKTPFSNAIAVHAEGTRPVADAVDQLTQAAELLRLVVGAARPDPERMLARAESGYTAATEAANRLALEGGLGFRDAHAAVARAVQQALGNGGEPLSEAVSRIPEARGLPDLAASPKSVAALAEYGGGPGPLSLDDCLESTRERLGGQLARLRALRERWRGYPDALDTAAKAVAAEGVTAAGRSTADSADGSPAVDAAESVEAGRGRER</sequence>
<dbReference type="GO" id="GO:0005829">
    <property type="term" value="C:cytosol"/>
    <property type="evidence" value="ECO:0007669"/>
    <property type="project" value="TreeGrafter"/>
</dbReference>
<evidence type="ECO:0000313" key="10">
    <source>
        <dbReference type="Proteomes" id="UP000641932"/>
    </source>
</evidence>
<dbReference type="AlphaFoldDB" id="A0A917ZUH5"/>
<dbReference type="PROSITE" id="PS00163">
    <property type="entry name" value="FUMARATE_LYASES"/>
    <property type="match status" value="1"/>
</dbReference>